<dbReference type="Proteomes" id="UP000675163">
    <property type="component" value="Unassembled WGS sequence"/>
</dbReference>
<dbReference type="Pfam" id="PF00596">
    <property type="entry name" value="Aldolase_II"/>
    <property type="match status" value="1"/>
</dbReference>
<proteinExistence type="predicted"/>
<dbReference type="PANTHER" id="PTHR22789:SF0">
    <property type="entry name" value="3-OXO-TETRONATE 4-PHOSPHATE DECARBOXYLASE-RELATED"/>
    <property type="match status" value="1"/>
</dbReference>
<name>A0A940T6E7_9MICO</name>
<dbReference type="InterPro" id="IPR050197">
    <property type="entry name" value="Aldolase_class_II_sugar_metab"/>
</dbReference>
<keyword evidence="2 4" id="KW-0456">Lyase</keyword>
<dbReference type="SUPFAM" id="SSF53639">
    <property type="entry name" value="AraD/HMP-PK domain-like"/>
    <property type="match status" value="1"/>
</dbReference>
<feature type="domain" description="Class II aldolase/adducin N-terminal" evidence="3">
    <location>
        <begin position="12"/>
        <end position="191"/>
    </location>
</feature>
<reference evidence="4" key="1">
    <citation type="submission" date="2021-02" db="EMBL/GenBank/DDBJ databases">
        <title>Sequencing the genomes of 1000 actinobacteria strains.</title>
        <authorList>
            <person name="Klenk H.-P."/>
        </authorList>
    </citation>
    <scope>NUCLEOTIDE SEQUENCE</scope>
    <source>
        <strain evidence="4">DSM 22850</strain>
    </source>
</reference>
<dbReference type="GO" id="GO:0005829">
    <property type="term" value="C:cytosol"/>
    <property type="evidence" value="ECO:0007669"/>
    <property type="project" value="TreeGrafter"/>
</dbReference>
<dbReference type="EC" id="4.1.2.17" evidence="4"/>
<sequence>MSEELTAADLIAQLIEVGRDAVGRGLVLASAGNLSARVSDTEFVVSGSGTWLDRLQPSDFATLALDPAETGAARDGEIKPSSEWKLHHRAYLARPDITCVLHLHPRTAVVMASLNKPVRMLTLDHAYYLGSIGVTPFFHNGTEELANTAADALREHNCVIMQHHGCSVVADSVDMAYRRALNLEDAAQASALALQLGDTDTVFPDTGAAHA</sequence>
<accession>A0A940T6E7</accession>
<evidence type="ECO:0000313" key="5">
    <source>
        <dbReference type="Proteomes" id="UP000675163"/>
    </source>
</evidence>
<dbReference type="SMART" id="SM01007">
    <property type="entry name" value="Aldolase_II"/>
    <property type="match status" value="1"/>
</dbReference>
<dbReference type="GO" id="GO:0008738">
    <property type="term" value="F:L-fuculose-phosphate aldolase activity"/>
    <property type="evidence" value="ECO:0007669"/>
    <property type="project" value="UniProtKB-EC"/>
</dbReference>
<dbReference type="InterPro" id="IPR036409">
    <property type="entry name" value="Aldolase_II/adducin_N_sf"/>
</dbReference>
<organism evidence="4 5">
    <name type="scientific">Leucobacter exalbidus</name>
    <dbReference type="NCBI Taxonomy" id="662960"/>
    <lineage>
        <taxon>Bacteria</taxon>
        <taxon>Bacillati</taxon>
        <taxon>Actinomycetota</taxon>
        <taxon>Actinomycetes</taxon>
        <taxon>Micrococcales</taxon>
        <taxon>Microbacteriaceae</taxon>
        <taxon>Leucobacter</taxon>
    </lineage>
</organism>
<evidence type="ECO:0000256" key="1">
    <source>
        <dbReference type="ARBA" id="ARBA00022723"/>
    </source>
</evidence>
<dbReference type="AlphaFoldDB" id="A0A940T6E7"/>
<evidence type="ECO:0000313" key="4">
    <source>
        <dbReference type="EMBL" id="MBP1326926.1"/>
    </source>
</evidence>
<evidence type="ECO:0000256" key="2">
    <source>
        <dbReference type="ARBA" id="ARBA00023239"/>
    </source>
</evidence>
<dbReference type="Gene3D" id="3.40.225.10">
    <property type="entry name" value="Class II aldolase/adducin N-terminal domain"/>
    <property type="match status" value="1"/>
</dbReference>
<dbReference type="EMBL" id="JAFIDA010000001">
    <property type="protein sequence ID" value="MBP1326926.1"/>
    <property type="molecule type" value="Genomic_DNA"/>
</dbReference>
<dbReference type="RefSeq" id="WP_209705754.1">
    <property type="nucleotide sequence ID" value="NZ_JAFIDA010000001.1"/>
</dbReference>
<dbReference type="InterPro" id="IPR001303">
    <property type="entry name" value="Aldolase_II/adducin_N"/>
</dbReference>
<dbReference type="GO" id="GO:0046872">
    <property type="term" value="F:metal ion binding"/>
    <property type="evidence" value="ECO:0007669"/>
    <property type="project" value="UniProtKB-KW"/>
</dbReference>
<keyword evidence="1" id="KW-0479">Metal-binding</keyword>
<protein>
    <submittedName>
        <fullName evidence="4">L-fuculose-phosphate aldolase</fullName>
        <ecNumber evidence="4">4.1.2.17</ecNumber>
    </submittedName>
</protein>
<gene>
    <name evidence="4" type="ORF">JOF28_002158</name>
</gene>
<evidence type="ECO:0000259" key="3">
    <source>
        <dbReference type="SMART" id="SM01007"/>
    </source>
</evidence>
<keyword evidence="5" id="KW-1185">Reference proteome</keyword>
<dbReference type="PANTHER" id="PTHR22789">
    <property type="entry name" value="FUCULOSE PHOSPHATE ALDOLASE"/>
    <property type="match status" value="1"/>
</dbReference>
<comment type="caution">
    <text evidence="4">The sequence shown here is derived from an EMBL/GenBank/DDBJ whole genome shotgun (WGS) entry which is preliminary data.</text>
</comment>
<dbReference type="GO" id="GO:0019323">
    <property type="term" value="P:pentose catabolic process"/>
    <property type="evidence" value="ECO:0007669"/>
    <property type="project" value="TreeGrafter"/>
</dbReference>